<gene>
    <name evidence="2" type="ORF">BDP27DRAFT_1325217</name>
</gene>
<sequence length="388" mass="44121">MDQIDFPEHAKLEADLAACHNRWKKLKTTIDIWENQISRLNLSVNAEKLARFQKFKEQLAVAQSQLDAAYARRLEYGSSSLTPLLNHVEKQDAKTQELHKLATELNQKLAEADALKKEVNRKPLVSASTNHVAQDSNDIGIESAPAGIKRRRLSSGYEDTSSSNALEQSKAEISRLHRILKDISKRVVEVENSFSAQETEMRDLVRAYIHDRAESDHASGVQARVDAIQQDTDHIGKQLEELSTWIAQIIADNRRIEMKHEELTMKNQQEENELRELLNRIEEQEKIHIQDKTEVEALNAALTAYREKPVSPPSSPFDPEATMLDMEDQIKELVRNAIKPHVEETRSALVEDLQRYDSELYSMLWSKLSLTTKVIGAVSEATNRPTAS</sequence>
<name>A0A9P5PPG3_9AGAR</name>
<protein>
    <submittedName>
        <fullName evidence="2">Uncharacterized protein</fullName>
    </submittedName>
</protein>
<evidence type="ECO:0000313" key="2">
    <source>
        <dbReference type="EMBL" id="KAF9069696.1"/>
    </source>
</evidence>
<reference evidence="2" key="1">
    <citation type="submission" date="2020-11" db="EMBL/GenBank/DDBJ databases">
        <authorList>
            <consortium name="DOE Joint Genome Institute"/>
            <person name="Ahrendt S."/>
            <person name="Riley R."/>
            <person name="Andreopoulos W."/>
            <person name="Labutti K."/>
            <person name="Pangilinan J."/>
            <person name="Ruiz-Duenas F.J."/>
            <person name="Barrasa J.M."/>
            <person name="Sanchez-Garcia M."/>
            <person name="Camarero S."/>
            <person name="Miyauchi S."/>
            <person name="Serrano A."/>
            <person name="Linde D."/>
            <person name="Babiker R."/>
            <person name="Drula E."/>
            <person name="Ayuso-Fernandez I."/>
            <person name="Pacheco R."/>
            <person name="Padilla G."/>
            <person name="Ferreira P."/>
            <person name="Barriuso J."/>
            <person name="Kellner H."/>
            <person name="Castanera R."/>
            <person name="Alfaro M."/>
            <person name="Ramirez L."/>
            <person name="Pisabarro A.G."/>
            <person name="Kuo A."/>
            <person name="Tritt A."/>
            <person name="Lipzen A."/>
            <person name="He G."/>
            <person name="Yan M."/>
            <person name="Ng V."/>
            <person name="Cullen D."/>
            <person name="Martin F."/>
            <person name="Rosso M.-N."/>
            <person name="Henrissat B."/>
            <person name="Hibbett D."/>
            <person name="Martinez A.T."/>
            <person name="Grigoriev I.V."/>
        </authorList>
    </citation>
    <scope>NUCLEOTIDE SEQUENCE</scope>
    <source>
        <strain evidence="2">AH 40177</strain>
    </source>
</reference>
<proteinExistence type="predicted"/>
<keyword evidence="3" id="KW-1185">Reference proteome</keyword>
<organism evidence="2 3">
    <name type="scientific">Rhodocollybia butyracea</name>
    <dbReference type="NCBI Taxonomy" id="206335"/>
    <lineage>
        <taxon>Eukaryota</taxon>
        <taxon>Fungi</taxon>
        <taxon>Dikarya</taxon>
        <taxon>Basidiomycota</taxon>
        <taxon>Agaricomycotina</taxon>
        <taxon>Agaricomycetes</taxon>
        <taxon>Agaricomycetidae</taxon>
        <taxon>Agaricales</taxon>
        <taxon>Marasmiineae</taxon>
        <taxon>Omphalotaceae</taxon>
        <taxon>Rhodocollybia</taxon>
    </lineage>
</organism>
<feature type="coiled-coil region" evidence="1">
    <location>
        <begin position="253"/>
        <end position="287"/>
    </location>
</feature>
<dbReference type="AlphaFoldDB" id="A0A9P5PPG3"/>
<keyword evidence="1" id="KW-0175">Coiled coil</keyword>
<dbReference type="Proteomes" id="UP000772434">
    <property type="component" value="Unassembled WGS sequence"/>
</dbReference>
<dbReference type="EMBL" id="JADNRY010000048">
    <property type="protein sequence ID" value="KAF9069696.1"/>
    <property type="molecule type" value="Genomic_DNA"/>
</dbReference>
<evidence type="ECO:0000256" key="1">
    <source>
        <dbReference type="SAM" id="Coils"/>
    </source>
</evidence>
<dbReference type="OrthoDB" id="2749714at2759"/>
<comment type="caution">
    <text evidence="2">The sequence shown here is derived from an EMBL/GenBank/DDBJ whole genome shotgun (WGS) entry which is preliminary data.</text>
</comment>
<evidence type="ECO:0000313" key="3">
    <source>
        <dbReference type="Proteomes" id="UP000772434"/>
    </source>
</evidence>
<accession>A0A9P5PPG3</accession>